<gene>
    <name evidence="2" type="ORF">SRS1_12084</name>
</gene>
<reference evidence="2 3" key="1">
    <citation type="submission" date="2017-02" db="EMBL/GenBank/DDBJ databases">
        <authorList>
            <person name="Peterson S.W."/>
        </authorList>
    </citation>
    <scope>NUCLEOTIDE SEQUENCE [LARGE SCALE GENOMIC DNA]</scope>
    <source>
        <strain evidence="2 3">SRS1_H2-8</strain>
    </source>
</reference>
<organism evidence="2 3">
    <name type="scientific">Sporisorium reilianum f. sp. reilianum</name>
    <dbReference type="NCBI Taxonomy" id="72559"/>
    <lineage>
        <taxon>Eukaryota</taxon>
        <taxon>Fungi</taxon>
        <taxon>Dikarya</taxon>
        <taxon>Basidiomycota</taxon>
        <taxon>Ustilaginomycotina</taxon>
        <taxon>Ustilaginomycetes</taxon>
        <taxon>Ustilaginales</taxon>
        <taxon>Ustilaginaceae</taxon>
        <taxon>Sporisorium</taxon>
    </lineage>
</organism>
<proteinExistence type="predicted"/>
<protein>
    <recommendedName>
        <fullName evidence="4">Secreted protein</fullName>
    </recommendedName>
</protein>
<evidence type="ECO:0000313" key="2">
    <source>
        <dbReference type="EMBL" id="SJX60858.1"/>
    </source>
</evidence>
<feature type="chain" id="PRO_5014731312" description="Secreted protein" evidence="1">
    <location>
        <begin position="26"/>
        <end position="162"/>
    </location>
</feature>
<name>A0A2N8U855_9BASI</name>
<dbReference type="EMBL" id="LT795054">
    <property type="protein sequence ID" value="SJX60858.1"/>
    <property type="molecule type" value="Genomic_DNA"/>
</dbReference>
<evidence type="ECO:0000256" key="1">
    <source>
        <dbReference type="SAM" id="SignalP"/>
    </source>
</evidence>
<evidence type="ECO:0008006" key="4">
    <source>
        <dbReference type="Google" id="ProtNLM"/>
    </source>
</evidence>
<keyword evidence="1" id="KW-0732">Signal</keyword>
<evidence type="ECO:0000313" key="3">
    <source>
        <dbReference type="Proteomes" id="UP000239563"/>
    </source>
</evidence>
<dbReference type="AlphaFoldDB" id="A0A2N8U855"/>
<dbReference type="Proteomes" id="UP000239563">
    <property type="component" value="Chromosome I"/>
</dbReference>
<accession>A0A2N8U855</accession>
<feature type="signal peptide" evidence="1">
    <location>
        <begin position="1"/>
        <end position="25"/>
    </location>
</feature>
<sequence>MVQLKSSFVLISAVLALGAMSAVDAASVDFEINTDEDPVTKRPQHAHIACVIKSTSCMSTAHYLDRDYGGKLKLTTCHHDNMLKNYWNRITAGDGNGMFVNTFYVTACPEDGAGKPDCDSKSVTASSVRDMIDDVVNRNTKCNAYIDCNRVDDVDDQCFPKK</sequence>